<dbReference type="Gene3D" id="3.40.250.10">
    <property type="entry name" value="Rhodanese-like domain"/>
    <property type="match status" value="1"/>
</dbReference>
<dbReference type="GO" id="GO:0005524">
    <property type="term" value="F:ATP binding"/>
    <property type="evidence" value="ECO:0007669"/>
    <property type="project" value="UniProtKB-KW"/>
</dbReference>
<proteinExistence type="predicted"/>
<dbReference type="SUPFAM" id="SSF52821">
    <property type="entry name" value="Rhodanese/Cell cycle control phosphatase"/>
    <property type="match status" value="1"/>
</dbReference>
<dbReference type="NCBIfam" id="NF004281">
    <property type="entry name" value="PRK05690.1"/>
    <property type="match status" value="1"/>
</dbReference>
<name>A0A6J7E1Y2_9ZZZZ</name>
<evidence type="ECO:0000256" key="3">
    <source>
        <dbReference type="ARBA" id="ARBA00022840"/>
    </source>
</evidence>
<dbReference type="InterPro" id="IPR000594">
    <property type="entry name" value="ThiF_NAD_FAD-bd"/>
</dbReference>
<dbReference type="PROSITE" id="PS50206">
    <property type="entry name" value="RHODANESE_3"/>
    <property type="match status" value="1"/>
</dbReference>
<dbReference type="SMART" id="SM00450">
    <property type="entry name" value="RHOD"/>
    <property type="match status" value="1"/>
</dbReference>
<evidence type="ECO:0000259" key="4">
    <source>
        <dbReference type="PROSITE" id="PS50206"/>
    </source>
</evidence>
<dbReference type="Gene3D" id="3.40.50.720">
    <property type="entry name" value="NAD(P)-binding Rossmann-like Domain"/>
    <property type="match status" value="1"/>
</dbReference>
<gene>
    <name evidence="5" type="ORF">UFOPK3444_00935</name>
</gene>
<dbReference type="CDD" id="cd00757">
    <property type="entry name" value="ThiF_MoeB_HesA_family"/>
    <property type="match status" value="1"/>
</dbReference>
<accession>A0A6J7E1Y2</accession>
<dbReference type="InterPro" id="IPR036873">
    <property type="entry name" value="Rhodanese-like_dom_sf"/>
</dbReference>
<evidence type="ECO:0000313" key="5">
    <source>
        <dbReference type="EMBL" id="CAB4874549.1"/>
    </source>
</evidence>
<evidence type="ECO:0000256" key="1">
    <source>
        <dbReference type="ARBA" id="ARBA00022679"/>
    </source>
</evidence>
<evidence type="ECO:0000256" key="2">
    <source>
        <dbReference type="ARBA" id="ARBA00022741"/>
    </source>
</evidence>
<dbReference type="InterPro" id="IPR045886">
    <property type="entry name" value="ThiF/MoeB/HesA"/>
</dbReference>
<dbReference type="InterPro" id="IPR001763">
    <property type="entry name" value="Rhodanese-like_dom"/>
</dbReference>
<dbReference type="GO" id="GO:0008641">
    <property type="term" value="F:ubiquitin-like modifier activating enzyme activity"/>
    <property type="evidence" value="ECO:0007669"/>
    <property type="project" value="InterPro"/>
</dbReference>
<feature type="domain" description="Rhodanese" evidence="4">
    <location>
        <begin position="213"/>
        <end position="304"/>
    </location>
</feature>
<dbReference type="GO" id="GO:0004792">
    <property type="term" value="F:thiosulfate-cyanide sulfurtransferase activity"/>
    <property type="evidence" value="ECO:0007669"/>
    <property type="project" value="TreeGrafter"/>
</dbReference>
<dbReference type="AlphaFoldDB" id="A0A6J7E1Y2"/>
<dbReference type="GO" id="GO:0005829">
    <property type="term" value="C:cytosol"/>
    <property type="evidence" value="ECO:0007669"/>
    <property type="project" value="TreeGrafter"/>
</dbReference>
<reference evidence="5" key="1">
    <citation type="submission" date="2020-05" db="EMBL/GenBank/DDBJ databases">
        <authorList>
            <person name="Chiriac C."/>
            <person name="Salcher M."/>
            <person name="Ghai R."/>
            <person name="Kavagutti S V."/>
        </authorList>
    </citation>
    <scope>NUCLEOTIDE SEQUENCE</scope>
</reference>
<dbReference type="Pfam" id="PF00899">
    <property type="entry name" value="ThiF"/>
    <property type="match status" value="1"/>
</dbReference>
<dbReference type="CDD" id="cd00158">
    <property type="entry name" value="RHOD"/>
    <property type="match status" value="1"/>
</dbReference>
<dbReference type="NCBIfam" id="NF006444">
    <property type="entry name" value="PRK08762.1"/>
    <property type="match status" value="1"/>
</dbReference>
<sequence length="578" mass="62080">MVHVGALARHAIRLPDLGQLILRAERPADPASHLLAGEPAPDCIGGVSFGINRDGDDRHIAAGLVKCTSDLLRGQGADVLARRIEEGQYRRRPSNGLQAYRLTVLISQSKVHHWNFLGHEGAGVAGVGRKRGCRARDYGERDTHQREADYYDHDEFCACSDHGGSLTGFSGYPFLTMEGSVQDPNQATTAAGLIADIKLRVAEVAPAEIKDGLPEGGVLIDVREDGEYATGHIPEAHHIPRSYLEMRIENIAPDRDTPLVLYCAGGVRSLYAAKTLVDDLGYTDVKSLTGGITLWKDGGHPVEMPKTLTPVQAERYSRHLLLSEVGLEGQQKLLDAKVLLLGAGGLGSPTALYLAAAGVGTLGIIDGDVVDRSNLQRQVIHTEDRIGTLKVESAAASINALNPDVEVVQYPYRIGPDNIMDILPNYDIVVDGLDNFPTRYLLNDASVRLKIPVVSASILGFEGQISVFSPYEGPCYRCLFPVPPPPELAPSCGANGVLGVLPGTMGLLQATEVMKLILGQGDTLVGRLLLYDALATSFTELKIGRDPECPICSRAPDAISDSEMGVFPDYDAFCDGSH</sequence>
<dbReference type="InterPro" id="IPR035985">
    <property type="entry name" value="Ubiquitin-activating_enz"/>
</dbReference>
<keyword evidence="3" id="KW-0067">ATP-binding</keyword>
<dbReference type="Pfam" id="PF00581">
    <property type="entry name" value="Rhodanese"/>
    <property type="match status" value="1"/>
</dbReference>
<dbReference type="FunFam" id="3.40.50.720:FF:000033">
    <property type="entry name" value="Adenylyltransferase and sulfurtransferase MOCS3"/>
    <property type="match status" value="1"/>
</dbReference>
<dbReference type="GO" id="GO:0008146">
    <property type="term" value="F:sulfotransferase activity"/>
    <property type="evidence" value="ECO:0007669"/>
    <property type="project" value="TreeGrafter"/>
</dbReference>
<keyword evidence="2" id="KW-0547">Nucleotide-binding</keyword>
<dbReference type="GO" id="GO:0016779">
    <property type="term" value="F:nucleotidyltransferase activity"/>
    <property type="evidence" value="ECO:0007669"/>
    <property type="project" value="TreeGrafter"/>
</dbReference>
<dbReference type="EMBL" id="CAFBLU010000012">
    <property type="protein sequence ID" value="CAB4874549.1"/>
    <property type="molecule type" value="Genomic_DNA"/>
</dbReference>
<protein>
    <submittedName>
        <fullName evidence="5">Unannotated protein</fullName>
    </submittedName>
</protein>
<organism evidence="5">
    <name type="scientific">freshwater metagenome</name>
    <dbReference type="NCBI Taxonomy" id="449393"/>
    <lineage>
        <taxon>unclassified sequences</taxon>
        <taxon>metagenomes</taxon>
        <taxon>ecological metagenomes</taxon>
    </lineage>
</organism>
<dbReference type="PANTHER" id="PTHR10953:SF102">
    <property type="entry name" value="ADENYLYLTRANSFERASE AND SULFURTRANSFERASE MOCS3"/>
    <property type="match status" value="1"/>
</dbReference>
<dbReference type="PANTHER" id="PTHR10953">
    <property type="entry name" value="UBIQUITIN-ACTIVATING ENZYME E1"/>
    <property type="match status" value="1"/>
</dbReference>
<keyword evidence="1" id="KW-0808">Transferase</keyword>
<dbReference type="SUPFAM" id="SSF69572">
    <property type="entry name" value="Activating enzymes of the ubiquitin-like proteins"/>
    <property type="match status" value="1"/>
</dbReference>